<dbReference type="InterPro" id="IPR029151">
    <property type="entry name" value="Sensor-like_sf"/>
</dbReference>
<reference evidence="2 3" key="1">
    <citation type="submission" date="2017-07" db="EMBL/GenBank/DDBJ databases">
        <title>Tetzosporium hominis gen.nov. sp.nov.</title>
        <authorList>
            <person name="Tetz G."/>
            <person name="Tetz V."/>
        </authorList>
    </citation>
    <scope>NUCLEOTIDE SEQUENCE [LARGE SCALE GENOMIC DNA]</scope>
    <source>
        <strain evidence="2 3">VT-49</strain>
    </source>
</reference>
<protein>
    <submittedName>
        <fullName evidence="2">Diguanylate phosphodiesterase</fullName>
    </submittedName>
</protein>
<feature type="domain" description="YkuI C-terminal" evidence="1">
    <location>
        <begin position="1"/>
        <end position="86"/>
    </location>
</feature>
<accession>A0A264W016</accession>
<organism evidence="2 3">
    <name type="scientific">Tetzosporium hominis</name>
    <dbReference type="NCBI Taxonomy" id="2020506"/>
    <lineage>
        <taxon>Bacteria</taxon>
        <taxon>Bacillati</taxon>
        <taxon>Bacillota</taxon>
        <taxon>Bacilli</taxon>
        <taxon>Bacillales</taxon>
        <taxon>Caryophanaceae</taxon>
        <taxon>Tetzosporium</taxon>
    </lineage>
</organism>
<name>A0A264W016_9BACL</name>
<dbReference type="Proteomes" id="UP000217065">
    <property type="component" value="Unassembled WGS sequence"/>
</dbReference>
<proteinExistence type="predicted"/>
<dbReference type="Pfam" id="PF10388">
    <property type="entry name" value="YkuI_C"/>
    <property type="match status" value="1"/>
</dbReference>
<evidence type="ECO:0000313" key="2">
    <source>
        <dbReference type="EMBL" id="OZS76939.1"/>
    </source>
</evidence>
<gene>
    <name evidence="2" type="ORF">CF394_14080</name>
</gene>
<keyword evidence="3" id="KW-1185">Reference proteome</keyword>
<sequence>NLGKELTDCSFRIYMCDEDGIQLTKNVFKHDGAWIFQPEYIGKNWSWRPYFLENIMRMRTMRKGFFSDLYSDIETGEMIRTFSYLMD</sequence>
<dbReference type="InterPro" id="IPR018842">
    <property type="entry name" value="YkuI_C"/>
</dbReference>
<comment type="caution">
    <text evidence="2">The sequence shown here is derived from an EMBL/GenBank/DDBJ whole genome shotgun (WGS) entry which is preliminary data.</text>
</comment>
<dbReference type="Gene3D" id="3.30.450.20">
    <property type="entry name" value="PAS domain"/>
    <property type="match status" value="1"/>
</dbReference>
<feature type="non-terminal residue" evidence="2">
    <location>
        <position position="87"/>
    </location>
</feature>
<evidence type="ECO:0000313" key="3">
    <source>
        <dbReference type="Proteomes" id="UP000217065"/>
    </source>
</evidence>
<dbReference type="AlphaFoldDB" id="A0A264W016"/>
<feature type="non-terminal residue" evidence="2">
    <location>
        <position position="1"/>
    </location>
</feature>
<dbReference type="SUPFAM" id="SSF103190">
    <property type="entry name" value="Sensory domain-like"/>
    <property type="match status" value="1"/>
</dbReference>
<evidence type="ECO:0000259" key="1">
    <source>
        <dbReference type="Pfam" id="PF10388"/>
    </source>
</evidence>
<dbReference type="RefSeq" id="WP_279327667.1">
    <property type="nucleotide sequence ID" value="NZ_NOKQ01000330.1"/>
</dbReference>
<dbReference type="EMBL" id="NOKQ01000330">
    <property type="protein sequence ID" value="OZS76939.1"/>
    <property type="molecule type" value="Genomic_DNA"/>
</dbReference>